<feature type="transmembrane region" description="Helical" evidence="1">
    <location>
        <begin position="175"/>
        <end position="202"/>
    </location>
</feature>
<keyword evidence="3" id="KW-1185">Reference proteome</keyword>
<feature type="non-terminal residue" evidence="2">
    <location>
        <position position="346"/>
    </location>
</feature>
<keyword evidence="1" id="KW-1133">Transmembrane helix</keyword>
<reference evidence="2" key="1">
    <citation type="submission" date="2017-07" db="EMBL/GenBank/DDBJ databases">
        <title>Taro Niue Genome Assembly and Annotation.</title>
        <authorList>
            <person name="Atibalentja N."/>
            <person name="Keating K."/>
            <person name="Fields C.J."/>
        </authorList>
    </citation>
    <scope>NUCLEOTIDE SEQUENCE</scope>
    <source>
        <strain evidence="2">Niue_2</strain>
        <tissue evidence="2">Leaf</tissue>
    </source>
</reference>
<accession>A0A843VE33</accession>
<keyword evidence="1" id="KW-0812">Transmembrane</keyword>
<dbReference type="Proteomes" id="UP000652761">
    <property type="component" value="Unassembled WGS sequence"/>
</dbReference>
<evidence type="ECO:0000256" key="1">
    <source>
        <dbReference type="SAM" id="Phobius"/>
    </source>
</evidence>
<evidence type="ECO:0000313" key="3">
    <source>
        <dbReference type="Proteomes" id="UP000652761"/>
    </source>
</evidence>
<dbReference type="AlphaFoldDB" id="A0A843VE33"/>
<comment type="caution">
    <text evidence="2">The sequence shown here is derived from an EMBL/GenBank/DDBJ whole genome shotgun (WGS) entry which is preliminary data.</text>
</comment>
<name>A0A843VE33_COLES</name>
<organism evidence="2 3">
    <name type="scientific">Colocasia esculenta</name>
    <name type="common">Wild taro</name>
    <name type="synonym">Arum esculentum</name>
    <dbReference type="NCBI Taxonomy" id="4460"/>
    <lineage>
        <taxon>Eukaryota</taxon>
        <taxon>Viridiplantae</taxon>
        <taxon>Streptophyta</taxon>
        <taxon>Embryophyta</taxon>
        <taxon>Tracheophyta</taxon>
        <taxon>Spermatophyta</taxon>
        <taxon>Magnoliopsida</taxon>
        <taxon>Liliopsida</taxon>
        <taxon>Araceae</taxon>
        <taxon>Aroideae</taxon>
        <taxon>Colocasieae</taxon>
        <taxon>Colocasia</taxon>
    </lineage>
</organism>
<proteinExistence type="predicted"/>
<dbReference type="EMBL" id="NMUH01001266">
    <property type="protein sequence ID" value="MQL90703.1"/>
    <property type="molecule type" value="Genomic_DNA"/>
</dbReference>
<feature type="transmembrane region" description="Helical" evidence="1">
    <location>
        <begin position="150"/>
        <end position="169"/>
    </location>
</feature>
<keyword evidence="1" id="KW-0472">Membrane</keyword>
<sequence>VRACLSLARLVACYKPAVRRGFVVLPRLFARCLALEGLSRSDVVSISWDPRPWEPVEGVLRATSVIELAAHVWDAEGFRVLSWRRPDSPLSHCLSLCWFRSHVVVLGVGPQLGQAVVLCALCVSVAALSHPFARAEAGARLASRACGLRVPLLAASGGGLVAVVVTAFSSRCFQVFLVARSCTVVIAWLCLVSTSIVGLALVRPVLLVVPASVFSQFRGPVLGCQPVMALACVASRPGSVRGPGCAEHCFRFVPDSVGFCGSRVPARDGTGVCSFPTWRCPGSRVVLLVGPRPCRGLRWPCLRCAEHCFRFMPDSVGFCGSRCVPRPWLVVMALYCSLPLLSSTML</sequence>
<evidence type="ECO:0000313" key="2">
    <source>
        <dbReference type="EMBL" id="MQL90703.1"/>
    </source>
</evidence>
<protein>
    <submittedName>
        <fullName evidence="2">Uncharacterized protein</fullName>
    </submittedName>
</protein>
<gene>
    <name evidence="2" type="ORF">Taro_023295</name>
</gene>